<feature type="transmembrane region" description="Helical" evidence="1">
    <location>
        <begin position="25"/>
        <end position="46"/>
    </location>
</feature>
<geneLocation type="mitochondrion" evidence="2"/>
<name>A0A101M2L3_PICGL</name>
<dbReference type="EMBL" id="LKAM01000002">
    <property type="protein sequence ID" value="KUM49894.1"/>
    <property type="molecule type" value="Genomic_DNA"/>
</dbReference>
<keyword evidence="1" id="KW-1133">Transmembrane helix</keyword>
<comment type="caution">
    <text evidence="2">The sequence shown here is derived from an EMBL/GenBank/DDBJ whole genome shotgun (WGS) entry which is preliminary data.</text>
</comment>
<keyword evidence="1" id="KW-0812">Transmembrane</keyword>
<reference evidence="2" key="1">
    <citation type="journal article" date="2015" name="Genome Biol. Evol.">
        <title>Organellar Genomes of White Spruce (Picea glauca): Assembly and Annotation.</title>
        <authorList>
            <person name="Jackman S.D."/>
            <person name="Warren R.L."/>
            <person name="Gibb E.A."/>
            <person name="Vandervalk B.P."/>
            <person name="Mohamadi H."/>
            <person name="Chu J."/>
            <person name="Raymond A."/>
            <person name="Pleasance S."/>
            <person name="Coope R."/>
            <person name="Wildung M.R."/>
            <person name="Ritland C.E."/>
            <person name="Bousquet J."/>
            <person name="Jones S.J."/>
            <person name="Bohlmann J."/>
            <person name="Birol I."/>
        </authorList>
    </citation>
    <scope>NUCLEOTIDE SEQUENCE [LARGE SCALE GENOMIC DNA]</scope>
    <source>
        <tissue evidence="2">Flushing bud</tissue>
    </source>
</reference>
<evidence type="ECO:0000256" key="1">
    <source>
        <dbReference type="SAM" id="Phobius"/>
    </source>
</evidence>
<evidence type="ECO:0000313" key="2">
    <source>
        <dbReference type="EMBL" id="KUM49894.1"/>
    </source>
</evidence>
<sequence length="89" mass="10078">MCIKEQGGMYQNPEHVIDVHINLLVIHRGLALLLVLYLLLVLVLGINNIHNHLLKQLNQLLGQEEMLGKVVDLLVLDLRLDQKAKLVLS</sequence>
<protein>
    <submittedName>
        <fullName evidence="2">Uncharacterized protein</fullName>
    </submittedName>
</protein>
<organism evidence="2">
    <name type="scientific">Picea glauca</name>
    <name type="common">White spruce</name>
    <name type="synonym">Pinus glauca</name>
    <dbReference type="NCBI Taxonomy" id="3330"/>
    <lineage>
        <taxon>Eukaryota</taxon>
        <taxon>Viridiplantae</taxon>
        <taxon>Streptophyta</taxon>
        <taxon>Embryophyta</taxon>
        <taxon>Tracheophyta</taxon>
        <taxon>Spermatophyta</taxon>
        <taxon>Pinopsida</taxon>
        <taxon>Pinidae</taxon>
        <taxon>Conifers I</taxon>
        <taxon>Pinales</taxon>
        <taxon>Pinaceae</taxon>
        <taxon>Picea</taxon>
    </lineage>
</organism>
<proteinExistence type="predicted"/>
<keyword evidence="2" id="KW-0496">Mitochondrion</keyword>
<dbReference type="AlphaFoldDB" id="A0A101M2L3"/>
<gene>
    <name evidence="2" type="ORF">ABT39_MTgene3121</name>
</gene>
<accession>A0A101M2L3</accession>
<keyword evidence="1" id="KW-0472">Membrane</keyword>